<dbReference type="AlphaFoldDB" id="A0A8J3R6Q3"/>
<organism evidence="3 4">
    <name type="scientific">Rugosimonospora africana</name>
    <dbReference type="NCBI Taxonomy" id="556532"/>
    <lineage>
        <taxon>Bacteria</taxon>
        <taxon>Bacillati</taxon>
        <taxon>Actinomycetota</taxon>
        <taxon>Actinomycetes</taxon>
        <taxon>Micromonosporales</taxon>
        <taxon>Micromonosporaceae</taxon>
        <taxon>Rugosimonospora</taxon>
    </lineage>
</organism>
<dbReference type="PANTHER" id="PTHR33449">
    <property type="entry name" value="NUCLEOID-ASSOCIATED PROTEIN YBAB"/>
    <property type="match status" value="1"/>
</dbReference>
<dbReference type="InterPro" id="IPR036894">
    <property type="entry name" value="YbaB-like_sf"/>
</dbReference>
<dbReference type="GO" id="GO:0003677">
    <property type="term" value="F:DNA binding"/>
    <property type="evidence" value="ECO:0007669"/>
    <property type="project" value="UniProtKB-KW"/>
</dbReference>
<dbReference type="PIRSF" id="PIRSF004555">
    <property type="entry name" value="UCP004555"/>
    <property type="match status" value="1"/>
</dbReference>
<dbReference type="Pfam" id="PF02575">
    <property type="entry name" value="YbaB_DNA_bd"/>
    <property type="match status" value="1"/>
</dbReference>
<keyword evidence="2" id="KW-0175">Coiled coil</keyword>
<dbReference type="Proteomes" id="UP000642748">
    <property type="component" value="Unassembled WGS sequence"/>
</dbReference>
<evidence type="ECO:0000313" key="4">
    <source>
        <dbReference type="Proteomes" id="UP000642748"/>
    </source>
</evidence>
<feature type="coiled-coil region" evidence="2">
    <location>
        <begin position="1"/>
        <end position="31"/>
    </location>
</feature>
<sequence length="101" mass="11100">MDSTEAILAQAQEQQRRITEAQRALETKEIVGRSRNSVVTAKLRGSGQLVDVAFDPRQMARYDARALGALVVEAVNDAMNRLALATQEAFAPFLAERQVAQ</sequence>
<evidence type="ECO:0008006" key="5">
    <source>
        <dbReference type="Google" id="ProtNLM"/>
    </source>
</evidence>
<dbReference type="Gene3D" id="3.30.1310.10">
    <property type="entry name" value="Nucleoid-associated protein YbaB-like domain"/>
    <property type="match status" value="1"/>
</dbReference>
<evidence type="ECO:0000313" key="3">
    <source>
        <dbReference type="EMBL" id="GIH21036.1"/>
    </source>
</evidence>
<dbReference type="RefSeq" id="WP_203924445.1">
    <property type="nucleotide sequence ID" value="NZ_BONZ01000114.1"/>
</dbReference>
<name>A0A8J3R6Q3_9ACTN</name>
<protein>
    <recommendedName>
        <fullName evidence="5">Nucleoid-associated protein</fullName>
    </recommendedName>
</protein>
<dbReference type="EMBL" id="BONZ01000114">
    <property type="protein sequence ID" value="GIH21036.1"/>
    <property type="molecule type" value="Genomic_DNA"/>
</dbReference>
<accession>A0A8J3R6Q3</accession>
<gene>
    <name evidence="3" type="ORF">Raf01_92080</name>
</gene>
<evidence type="ECO:0000256" key="2">
    <source>
        <dbReference type="SAM" id="Coils"/>
    </source>
</evidence>
<dbReference type="PANTHER" id="PTHR33449:SF1">
    <property type="entry name" value="NUCLEOID-ASSOCIATED PROTEIN YBAB"/>
    <property type="match status" value="1"/>
</dbReference>
<keyword evidence="1" id="KW-0238">DNA-binding</keyword>
<dbReference type="GO" id="GO:0005829">
    <property type="term" value="C:cytosol"/>
    <property type="evidence" value="ECO:0007669"/>
    <property type="project" value="TreeGrafter"/>
</dbReference>
<reference evidence="3" key="1">
    <citation type="submission" date="2021-01" db="EMBL/GenBank/DDBJ databases">
        <title>Whole genome shotgun sequence of Rugosimonospora africana NBRC 104875.</title>
        <authorList>
            <person name="Komaki H."/>
            <person name="Tamura T."/>
        </authorList>
    </citation>
    <scope>NUCLEOTIDE SEQUENCE</scope>
    <source>
        <strain evidence="3">NBRC 104875</strain>
    </source>
</reference>
<proteinExistence type="predicted"/>
<dbReference type="SUPFAM" id="SSF82607">
    <property type="entry name" value="YbaB-like"/>
    <property type="match status" value="1"/>
</dbReference>
<keyword evidence="4" id="KW-1185">Reference proteome</keyword>
<dbReference type="InterPro" id="IPR004401">
    <property type="entry name" value="YbaB/EbfC"/>
</dbReference>
<evidence type="ECO:0000256" key="1">
    <source>
        <dbReference type="ARBA" id="ARBA00023125"/>
    </source>
</evidence>
<comment type="caution">
    <text evidence="3">The sequence shown here is derived from an EMBL/GenBank/DDBJ whole genome shotgun (WGS) entry which is preliminary data.</text>
</comment>